<dbReference type="EMBL" id="JBHUML010000002">
    <property type="protein sequence ID" value="MFD2703930.1"/>
    <property type="molecule type" value="Genomic_DNA"/>
</dbReference>
<evidence type="ECO:0000313" key="2">
    <source>
        <dbReference type="Proteomes" id="UP001597520"/>
    </source>
</evidence>
<keyword evidence="2" id="KW-1185">Reference proteome</keyword>
<reference evidence="2" key="1">
    <citation type="journal article" date="2019" name="Int. J. Syst. Evol. Microbiol.">
        <title>The Global Catalogue of Microorganisms (GCM) 10K type strain sequencing project: providing services to taxonomists for standard genome sequencing and annotation.</title>
        <authorList>
            <consortium name="The Broad Institute Genomics Platform"/>
            <consortium name="The Broad Institute Genome Sequencing Center for Infectious Disease"/>
            <person name="Wu L."/>
            <person name="Ma J."/>
        </authorList>
    </citation>
    <scope>NUCLEOTIDE SEQUENCE [LARGE SCALE GENOMIC DNA]</scope>
    <source>
        <strain evidence="2">KCTC 33792</strain>
    </source>
</reference>
<comment type="caution">
    <text evidence="1">The sequence shown here is derived from an EMBL/GenBank/DDBJ whole genome shotgun (WGS) entry which is preliminary data.</text>
</comment>
<dbReference type="RefSeq" id="WP_380711236.1">
    <property type="nucleotide sequence ID" value="NZ_JBHUML010000002.1"/>
</dbReference>
<accession>A0ABW5SVY2</accession>
<dbReference type="InterPro" id="IPR027417">
    <property type="entry name" value="P-loop_NTPase"/>
</dbReference>
<name>A0ABW5SVY2_9BACI</name>
<dbReference type="Gene3D" id="3.30.420.240">
    <property type="match status" value="1"/>
</dbReference>
<sequence>MTLTKDQKLQRVMDDFNLFSKNFIHIIDNQNDKVKLKLNQAQVELNELMDNNKFVACAKARQGGISTYVLAKAIWRAVTNENENILIVSYRRDSANALFEKLKTMNEWLPREDYPEWFPEIKRENREELLFKNGSRIKSVSSGNKSIGRSETYSFIHISEYAFFQNQEMQLMSAEQALAKGHQSRLSIETTSNGMNHWYHLFHKAMKGDSKYKPYFIPFYHELYKKQFKAEYDEAEKWFYEYHKGERLKPKDLKEEEKQLYEQGANLKQLMWRRWKLQDLSLNDFKQEFPSNYRESFISTGLSVFDQSIVLERMNNTIPTLSADEVEPEMPDVMKKYVNKGLNVFYLPKAGKRYYMGCDVSAGGGGDYSAMAIYDEDGQQALTWQDNRTPVYRFAEIINEMGILYNDALVVVEANSYGTPLLERLRNEYQYMNLYKQRTFDQRGRKKMQLGFVTTSSSKSILISDYKENFERGLINVECPDTLGQMQIFVELDGKSGNKKGDKNHDDLVIANALVTQGMKSGQFYV</sequence>
<proteinExistence type="predicted"/>
<evidence type="ECO:0000313" key="1">
    <source>
        <dbReference type="EMBL" id="MFD2703930.1"/>
    </source>
</evidence>
<dbReference type="Proteomes" id="UP001597520">
    <property type="component" value="Unassembled WGS sequence"/>
</dbReference>
<dbReference type="Pfam" id="PF03237">
    <property type="entry name" value="Terminase_6N"/>
    <property type="match status" value="1"/>
</dbReference>
<dbReference type="Gene3D" id="3.40.50.300">
    <property type="entry name" value="P-loop containing nucleotide triphosphate hydrolases"/>
    <property type="match status" value="1"/>
</dbReference>
<organism evidence="1 2">
    <name type="scientific">Salibacterium lacus</name>
    <dbReference type="NCBI Taxonomy" id="1898109"/>
    <lineage>
        <taxon>Bacteria</taxon>
        <taxon>Bacillati</taxon>
        <taxon>Bacillota</taxon>
        <taxon>Bacilli</taxon>
        <taxon>Bacillales</taxon>
        <taxon>Bacillaceae</taxon>
    </lineage>
</organism>
<protein>
    <submittedName>
        <fullName evidence="1">Terminase large subunit domain-containing protein</fullName>
    </submittedName>
</protein>
<gene>
    <name evidence="1" type="ORF">ACFSUB_00500</name>
</gene>